<dbReference type="PRINTS" id="PR00452">
    <property type="entry name" value="SH3DOMAIN"/>
</dbReference>
<feature type="domain" description="DH" evidence="5">
    <location>
        <begin position="109"/>
        <end position="287"/>
    </location>
</feature>
<dbReference type="Proteomes" id="UP001201812">
    <property type="component" value="Unassembled WGS sequence"/>
</dbReference>
<evidence type="ECO:0000256" key="2">
    <source>
        <dbReference type="PROSITE-ProRule" id="PRU00192"/>
    </source>
</evidence>
<protein>
    <submittedName>
        <fullName evidence="6">BetaPIX coiled coil domain-containing protein</fullName>
    </submittedName>
</protein>
<keyword evidence="7" id="KW-1185">Reference proteome</keyword>
<dbReference type="Pfam" id="PF16523">
    <property type="entry name" value="betaPIX_CC"/>
    <property type="match status" value="1"/>
</dbReference>
<feature type="domain" description="SH3" evidence="4">
    <location>
        <begin position="18"/>
        <end position="77"/>
    </location>
</feature>
<evidence type="ECO:0000259" key="4">
    <source>
        <dbReference type="PROSITE" id="PS50002"/>
    </source>
</evidence>
<dbReference type="PANTHER" id="PTHR46026">
    <property type="entry name" value="RHO-TYPE GUANINE NUCLEOTIDE EXCHANGE FACTOR, ISOFORM F"/>
    <property type="match status" value="1"/>
</dbReference>
<dbReference type="EMBL" id="JAKKPZ010000040">
    <property type="protein sequence ID" value="KAI1707512.1"/>
    <property type="molecule type" value="Genomic_DNA"/>
</dbReference>
<dbReference type="InterPro" id="IPR000219">
    <property type="entry name" value="DH_dom"/>
</dbReference>
<dbReference type="GO" id="GO:0005085">
    <property type="term" value="F:guanyl-nucleotide exchange factor activity"/>
    <property type="evidence" value="ECO:0007669"/>
    <property type="project" value="InterPro"/>
</dbReference>
<keyword evidence="1 2" id="KW-0728">SH3 domain</keyword>
<evidence type="ECO:0000256" key="1">
    <source>
        <dbReference type="ARBA" id="ARBA00022443"/>
    </source>
</evidence>
<feature type="region of interest" description="Disordered" evidence="3">
    <location>
        <begin position="558"/>
        <end position="613"/>
    </location>
</feature>
<evidence type="ECO:0000313" key="6">
    <source>
        <dbReference type="EMBL" id="KAI1707512.1"/>
    </source>
</evidence>
<evidence type="ECO:0000313" key="7">
    <source>
        <dbReference type="Proteomes" id="UP001201812"/>
    </source>
</evidence>
<dbReference type="Pfam" id="PF00018">
    <property type="entry name" value="SH3_1"/>
    <property type="match status" value="1"/>
</dbReference>
<dbReference type="Gene3D" id="1.20.5.390">
    <property type="entry name" value="L1 transposable element, trimerization domain"/>
    <property type="match status" value="1"/>
</dbReference>
<feature type="region of interest" description="Disordered" evidence="3">
    <location>
        <begin position="671"/>
        <end position="709"/>
    </location>
</feature>
<dbReference type="PROSITE" id="PS50010">
    <property type="entry name" value="DH_2"/>
    <property type="match status" value="1"/>
</dbReference>
<dbReference type="GO" id="GO:0005737">
    <property type="term" value="C:cytoplasm"/>
    <property type="evidence" value="ECO:0007669"/>
    <property type="project" value="TreeGrafter"/>
</dbReference>
<accession>A0AAD4QXC9</accession>
<evidence type="ECO:0000256" key="3">
    <source>
        <dbReference type="SAM" id="MobiDB-lite"/>
    </source>
</evidence>
<feature type="compositionally biased region" description="Basic and acidic residues" evidence="3">
    <location>
        <begin position="671"/>
        <end position="681"/>
    </location>
</feature>
<dbReference type="PROSITE" id="PS50002">
    <property type="entry name" value="SH3"/>
    <property type="match status" value="1"/>
</dbReference>
<dbReference type="AlphaFoldDB" id="A0AAD4QXC9"/>
<evidence type="ECO:0000259" key="5">
    <source>
        <dbReference type="PROSITE" id="PS50010"/>
    </source>
</evidence>
<dbReference type="SUPFAM" id="SSF50044">
    <property type="entry name" value="SH3-domain"/>
    <property type="match status" value="1"/>
</dbReference>
<dbReference type="InterPro" id="IPR032409">
    <property type="entry name" value="GEF6/7_CC"/>
</dbReference>
<dbReference type="InterPro" id="IPR001452">
    <property type="entry name" value="SH3_domain"/>
</dbReference>
<feature type="compositionally biased region" description="Basic and acidic residues" evidence="3">
    <location>
        <begin position="699"/>
        <end position="709"/>
    </location>
</feature>
<name>A0AAD4QXC9_9BILA</name>
<dbReference type="InterPro" id="IPR035899">
    <property type="entry name" value="DBL_dom_sf"/>
</dbReference>
<reference evidence="6" key="1">
    <citation type="submission" date="2022-01" db="EMBL/GenBank/DDBJ databases">
        <title>Genome Sequence Resource for Two Populations of Ditylenchus destructor, the Migratory Endoparasitic Phytonematode.</title>
        <authorList>
            <person name="Zhang H."/>
            <person name="Lin R."/>
            <person name="Xie B."/>
        </authorList>
    </citation>
    <scope>NUCLEOTIDE SEQUENCE</scope>
    <source>
        <strain evidence="6">BazhouSP</strain>
    </source>
</reference>
<dbReference type="PANTHER" id="PTHR46026:SF1">
    <property type="entry name" value="RHO-TYPE GUANINE NUCLEOTIDE EXCHANGE FACTOR, ISOFORM F"/>
    <property type="match status" value="1"/>
</dbReference>
<sequence length="709" mass="79311">MAAVGSALQDGPSSSVQSEQVYAIAKYDFDGRNNDELSFATNDVILVTQQLDGGWWEGELNSVVGWFPSDFVGIINTGTQSKTKRAANHVNGSHNEENTTDFDAKQAAYRGEIVSNFLTKEKEHISMLNRLQTDILGAIHHNNILSEEENSVLCANLRSILELRRDLLEHCEEQSRNPLNEQRIGQVFLDFAPKFYPLLKTYCENHCRAMELINVKKNVISQFMITKHLDVNKDLIPALSAVFRHTDKVAISLQEIERTTPTSHADRGNLQRACTVYRELYSYCEYVRKQKESQTEFLASRAIEETVGKDYEKVLGQFLYVGKVTVHRFSAAAMNSDLNGGEAEPVIDRCITVFTKSILLFESMLTENSYTLRNRLSTAELSITKDPTNMSVQFRRGPRTILMVKSLANEDYQRLTGALADCPSLSLQTGPDLPKRTIRNNQIDGFDSTFKEPASNASNFLRFDHQLEMILPDGLCEPTSSAITPGQQTGDLNTSGSGHKRGKLYSGWALRAYPPPRGEYLPGSSQSSAIKMRKGLSAEEQDDALLLKIVEGYCSSGPTSTSMHNRHPSGTRLSGGHKGSITALNHSTTSTSIHGHGGAVRRAASYPDESQQGRPQLIVAEEEKIFVEEMENGQMVVKERSLVDTVYALKDQLASMQTEMSNLTKTLEKEQKARRRLEENQQHQSPQPCRSKANRPMSNHREIFIKNHI</sequence>
<organism evidence="6 7">
    <name type="scientific">Ditylenchus destructor</name>
    <dbReference type="NCBI Taxonomy" id="166010"/>
    <lineage>
        <taxon>Eukaryota</taxon>
        <taxon>Metazoa</taxon>
        <taxon>Ecdysozoa</taxon>
        <taxon>Nematoda</taxon>
        <taxon>Chromadorea</taxon>
        <taxon>Rhabditida</taxon>
        <taxon>Tylenchina</taxon>
        <taxon>Tylenchomorpha</taxon>
        <taxon>Sphaerularioidea</taxon>
        <taxon>Anguinidae</taxon>
        <taxon>Anguininae</taxon>
        <taxon>Ditylenchus</taxon>
    </lineage>
</organism>
<feature type="compositionally biased region" description="Polar residues" evidence="3">
    <location>
        <begin position="582"/>
        <end position="593"/>
    </location>
</feature>
<gene>
    <name evidence="6" type="ORF">DdX_12347</name>
</gene>
<dbReference type="Pfam" id="PF00621">
    <property type="entry name" value="RhoGEF"/>
    <property type="match status" value="1"/>
</dbReference>
<dbReference type="SMART" id="SM00326">
    <property type="entry name" value="SH3"/>
    <property type="match status" value="1"/>
</dbReference>
<dbReference type="SMART" id="SM00325">
    <property type="entry name" value="RhoGEF"/>
    <property type="match status" value="1"/>
</dbReference>
<comment type="caution">
    <text evidence="6">The sequence shown here is derived from an EMBL/GenBank/DDBJ whole genome shotgun (WGS) entry which is preliminary data.</text>
</comment>
<dbReference type="Gene3D" id="2.30.30.40">
    <property type="entry name" value="SH3 Domains"/>
    <property type="match status" value="1"/>
</dbReference>
<dbReference type="Gene3D" id="1.20.900.10">
    <property type="entry name" value="Dbl homology (DH) domain"/>
    <property type="match status" value="1"/>
</dbReference>
<proteinExistence type="predicted"/>
<dbReference type="SUPFAM" id="SSF48065">
    <property type="entry name" value="DBL homology domain (DH-domain)"/>
    <property type="match status" value="1"/>
</dbReference>
<dbReference type="InterPro" id="IPR036028">
    <property type="entry name" value="SH3-like_dom_sf"/>
</dbReference>